<organism evidence="1 2">
    <name type="scientific">Acinetobacter calcoaceticus</name>
    <dbReference type="NCBI Taxonomy" id="471"/>
    <lineage>
        <taxon>Bacteria</taxon>
        <taxon>Pseudomonadati</taxon>
        <taxon>Pseudomonadota</taxon>
        <taxon>Gammaproteobacteria</taxon>
        <taxon>Moraxellales</taxon>
        <taxon>Moraxellaceae</taxon>
        <taxon>Acinetobacter</taxon>
        <taxon>Acinetobacter calcoaceticus/baumannii complex</taxon>
    </lineage>
</organism>
<evidence type="ECO:0000313" key="2">
    <source>
        <dbReference type="Proteomes" id="UP000294963"/>
    </source>
</evidence>
<dbReference type="OrthoDB" id="8857953at2"/>
<evidence type="ECO:0000313" key="1">
    <source>
        <dbReference type="EMBL" id="TCM61816.1"/>
    </source>
</evidence>
<dbReference type="EMBL" id="SLVJ01000027">
    <property type="protein sequence ID" value="TCM61816.1"/>
    <property type="molecule type" value="Genomic_DNA"/>
</dbReference>
<reference evidence="1 2" key="1">
    <citation type="submission" date="2019-03" db="EMBL/GenBank/DDBJ databases">
        <title>Genomic analyses of the natural microbiome of Caenorhabditis elegans.</title>
        <authorList>
            <person name="Samuel B."/>
        </authorList>
    </citation>
    <scope>NUCLEOTIDE SEQUENCE [LARGE SCALE GENOMIC DNA]</scope>
    <source>
        <strain evidence="1 2">JUb89</strain>
    </source>
</reference>
<accession>A0A4R1XFE2</accession>
<dbReference type="Proteomes" id="UP000294963">
    <property type="component" value="Unassembled WGS sequence"/>
</dbReference>
<gene>
    <name evidence="1" type="ORF">EC844_12734</name>
</gene>
<sequence>MDYYTEFYQRGFEHLISLPEQGLIEFSADLFAGTPAEVGILVYATDQAHLKTQMMPRLEQALTEIDRLVLGLGNLQADLAQIYLYQQRLGLHFYSHEINNEFTAIFKYQQQWQFVGYGDVFEA</sequence>
<protein>
    <submittedName>
        <fullName evidence="1">Uncharacterized protein</fullName>
    </submittedName>
</protein>
<keyword evidence="2" id="KW-1185">Reference proteome</keyword>
<comment type="caution">
    <text evidence="1">The sequence shown here is derived from an EMBL/GenBank/DDBJ whole genome shotgun (WGS) entry which is preliminary data.</text>
</comment>
<name>A0A4R1XFE2_ACICA</name>
<dbReference type="AlphaFoldDB" id="A0A4R1XFE2"/>
<proteinExistence type="predicted"/>